<reference evidence="3" key="2">
    <citation type="submission" date="2020-09" db="EMBL/GenBank/DDBJ databases">
        <authorList>
            <person name="Sun Q."/>
            <person name="Ohkuma M."/>
        </authorList>
    </citation>
    <scope>NUCLEOTIDE SEQUENCE</scope>
    <source>
        <strain evidence="3">JCM 4714</strain>
    </source>
</reference>
<evidence type="ECO:0000259" key="2">
    <source>
        <dbReference type="Pfam" id="PF00582"/>
    </source>
</evidence>
<proteinExistence type="inferred from homology"/>
<organism evidence="3 4">
    <name type="scientific">Streptomyces alanosinicus</name>
    <dbReference type="NCBI Taxonomy" id="68171"/>
    <lineage>
        <taxon>Bacteria</taxon>
        <taxon>Bacillati</taxon>
        <taxon>Actinomycetota</taxon>
        <taxon>Actinomycetes</taxon>
        <taxon>Kitasatosporales</taxon>
        <taxon>Streptomycetaceae</taxon>
        <taxon>Streptomyces</taxon>
    </lineage>
</organism>
<evidence type="ECO:0000256" key="1">
    <source>
        <dbReference type="ARBA" id="ARBA00008791"/>
    </source>
</evidence>
<dbReference type="Pfam" id="PF00582">
    <property type="entry name" value="Usp"/>
    <property type="match status" value="1"/>
</dbReference>
<dbReference type="PANTHER" id="PTHR31964:SF113">
    <property type="entry name" value="USPA DOMAIN-CONTAINING PROTEIN"/>
    <property type="match status" value="1"/>
</dbReference>
<gene>
    <name evidence="3" type="ORF">GCM10010339_80500</name>
</gene>
<accession>A0A918YTM3</accession>
<dbReference type="InterPro" id="IPR014729">
    <property type="entry name" value="Rossmann-like_a/b/a_fold"/>
</dbReference>
<dbReference type="AlphaFoldDB" id="A0A918YTM3"/>
<reference evidence="3" key="1">
    <citation type="journal article" date="2014" name="Int. J. Syst. Evol. Microbiol.">
        <title>Complete genome sequence of Corynebacterium casei LMG S-19264T (=DSM 44701T), isolated from a smear-ripened cheese.</title>
        <authorList>
            <consortium name="US DOE Joint Genome Institute (JGI-PGF)"/>
            <person name="Walter F."/>
            <person name="Albersmeier A."/>
            <person name="Kalinowski J."/>
            <person name="Ruckert C."/>
        </authorList>
    </citation>
    <scope>NUCLEOTIDE SEQUENCE</scope>
    <source>
        <strain evidence="3">JCM 4714</strain>
    </source>
</reference>
<dbReference type="PRINTS" id="PR01438">
    <property type="entry name" value="UNVRSLSTRESS"/>
</dbReference>
<dbReference type="InterPro" id="IPR006016">
    <property type="entry name" value="UspA"/>
</dbReference>
<dbReference type="SUPFAM" id="SSF52402">
    <property type="entry name" value="Adenine nucleotide alpha hydrolases-like"/>
    <property type="match status" value="2"/>
</dbReference>
<dbReference type="Gene3D" id="3.40.50.620">
    <property type="entry name" value="HUPs"/>
    <property type="match status" value="2"/>
</dbReference>
<sequence length="253" mass="26738">MTIPLVVGVDGSEGSLEAVDRAAGEAARHGVPPRLLHAAAGEREESEVVDAASARARKRAPAVPLSSEVSCEDAASALIDIGRSAFAPVLGSRGFGDLDGILLGSVSLGVVARADCPVVVVRGTVEHRDARFGSVVVGVEGGEGSGTAMDFARREAHVRRCRLVAVHAWSAPSGAPTTPQAPSWVMEAHPRARHCRKPRRRRICWSWAPAGDSGIQVRNWAMQDLARQLLNTAERDTQGMAASRSRHIAGRTV</sequence>
<keyword evidence="4" id="KW-1185">Reference proteome</keyword>
<comment type="caution">
    <text evidence="3">The sequence shown here is derived from an EMBL/GenBank/DDBJ whole genome shotgun (WGS) entry which is preliminary data.</text>
</comment>
<name>A0A918YTM3_9ACTN</name>
<comment type="similarity">
    <text evidence="1">Belongs to the universal stress protein A family.</text>
</comment>
<dbReference type="EMBL" id="BMVG01000041">
    <property type="protein sequence ID" value="GHE13466.1"/>
    <property type="molecule type" value="Genomic_DNA"/>
</dbReference>
<evidence type="ECO:0000313" key="4">
    <source>
        <dbReference type="Proteomes" id="UP000655443"/>
    </source>
</evidence>
<dbReference type="InterPro" id="IPR006015">
    <property type="entry name" value="Universal_stress_UspA"/>
</dbReference>
<evidence type="ECO:0000313" key="3">
    <source>
        <dbReference type="EMBL" id="GHE13466.1"/>
    </source>
</evidence>
<feature type="domain" description="UspA" evidence="2">
    <location>
        <begin position="5"/>
        <end position="122"/>
    </location>
</feature>
<protein>
    <recommendedName>
        <fullName evidence="2">UspA domain-containing protein</fullName>
    </recommendedName>
</protein>
<dbReference type="PANTHER" id="PTHR31964">
    <property type="entry name" value="ADENINE NUCLEOTIDE ALPHA HYDROLASES-LIKE SUPERFAMILY PROTEIN"/>
    <property type="match status" value="1"/>
</dbReference>
<dbReference type="Proteomes" id="UP000655443">
    <property type="component" value="Unassembled WGS sequence"/>
</dbReference>